<gene>
    <name evidence="3" type="ORF">PG1C_09340</name>
</gene>
<dbReference type="InterPro" id="IPR003423">
    <property type="entry name" value="OMP_efflux"/>
</dbReference>
<dbReference type="GO" id="GO:0015562">
    <property type="term" value="F:efflux transmembrane transporter activity"/>
    <property type="evidence" value="ECO:0007669"/>
    <property type="project" value="InterPro"/>
</dbReference>
<dbReference type="SUPFAM" id="SSF56954">
    <property type="entry name" value="Outer membrane efflux proteins (OEP)"/>
    <property type="match status" value="1"/>
</dbReference>
<dbReference type="Pfam" id="PF02321">
    <property type="entry name" value="OEP"/>
    <property type="match status" value="2"/>
</dbReference>
<keyword evidence="2" id="KW-0175">Coiled coil</keyword>
<dbReference type="EMBL" id="CP010554">
    <property type="protein sequence ID" value="AJP49564.1"/>
    <property type="molecule type" value="Genomic_DNA"/>
</dbReference>
<proteinExistence type="inferred from homology"/>
<dbReference type="PANTHER" id="PTHR30203:SF24">
    <property type="entry name" value="BLR4935 PROTEIN"/>
    <property type="match status" value="1"/>
</dbReference>
<organism evidence="3 4">
    <name type="scientific">Rugosibacter aromaticivorans</name>
    <dbReference type="NCBI Taxonomy" id="1565605"/>
    <lineage>
        <taxon>Bacteria</taxon>
        <taxon>Pseudomonadati</taxon>
        <taxon>Pseudomonadota</taxon>
        <taxon>Betaproteobacteria</taxon>
        <taxon>Nitrosomonadales</taxon>
        <taxon>Sterolibacteriaceae</taxon>
        <taxon>Rugosibacter</taxon>
    </lineage>
</organism>
<evidence type="ECO:0000313" key="3">
    <source>
        <dbReference type="EMBL" id="AJP49564.1"/>
    </source>
</evidence>
<protein>
    <submittedName>
        <fullName evidence="3">Transporter</fullName>
    </submittedName>
</protein>
<dbReference type="HOGENOM" id="CLU_012817_14_3_4"/>
<dbReference type="Gene3D" id="1.20.1600.10">
    <property type="entry name" value="Outer membrane efflux proteins (OEP)"/>
    <property type="match status" value="1"/>
</dbReference>
<evidence type="ECO:0000256" key="2">
    <source>
        <dbReference type="SAM" id="Coils"/>
    </source>
</evidence>
<dbReference type="KEGG" id="rbu:PG1C_09340"/>
<dbReference type="InterPro" id="IPR010131">
    <property type="entry name" value="MdtP/NodT-like"/>
</dbReference>
<evidence type="ECO:0000256" key="1">
    <source>
        <dbReference type="ARBA" id="ARBA00007613"/>
    </source>
</evidence>
<name>A0A0C5JCQ3_9PROT</name>
<dbReference type="STRING" id="1565605.PG1C_09340"/>
<evidence type="ECO:0000313" key="4">
    <source>
        <dbReference type="Proteomes" id="UP000061603"/>
    </source>
</evidence>
<comment type="similarity">
    <text evidence="1">Belongs to the outer membrane factor (OMF) (TC 1.B.17) family.</text>
</comment>
<accession>A0A0C5JCQ3</accession>
<feature type="coiled-coil region" evidence="2">
    <location>
        <begin position="147"/>
        <end position="174"/>
    </location>
</feature>
<reference evidence="3 4" key="1">
    <citation type="journal article" date="2015" name="Genome Announc.">
        <title>Complete Genome Sequence of a Novel Bacterium within the Family Rhodocyclaceae That Degrades Polycyclic Aromatic Hydrocarbons.</title>
        <authorList>
            <person name="Singleton D.R."/>
            <person name="Dickey A.N."/>
            <person name="Scholl E.H."/>
            <person name="Wright F.A."/>
            <person name="Aitken M.D."/>
        </authorList>
    </citation>
    <scope>NUCLEOTIDE SEQUENCE [LARGE SCALE GENOMIC DNA]</scope>
    <source>
        <strain evidence="4">PG1-Ca6</strain>
    </source>
</reference>
<dbReference type="AlphaFoldDB" id="A0A0C5JCQ3"/>
<keyword evidence="4" id="KW-1185">Reference proteome</keyword>
<dbReference type="Proteomes" id="UP000061603">
    <property type="component" value="Chromosome"/>
</dbReference>
<sequence>MSLAESANPALKIKRAELAAAEGAQADASAWFNSNPEITLDKTRREVALPVGSDRYREWNGGIAQKLEIAGQRGHRQDAADASMAALRAEIAATRQQVRAEVEAGFYRVLALQQRAEIESRALKLFDDTATAIQKRRVAGEDTRLDANVASVEAERARNQLAIAQEQLLEARSELGVRLQMPPARLPQAMGDLVATRTSYVLADLLSRAESQPRLLALAERENSADARLNLERASRYPDITVGANVGREGPVGGRERLTTFSVSLPLPLFKRNQAGIGQATTDLEQARIERQTNIRDTRASVMTLWVKLSSLETRVQRLRESVLPALDDNQSLSLKSQRAGQIGLLEMIVVNRQVLDARRDLIDALTEYHATRVALELAAGWPVEGNKQ</sequence>
<dbReference type="PANTHER" id="PTHR30203">
    <property type="entry name" value="OUTER MEMBRANE CATION EFFLUX PROTEIN"/>
    <property type="match status" value="1"/>
</dbReference>